<keyword evidence="3" id="KW-1185">Reference proteome</keyword>
<dbReference type="Proteomes" id="UP001519460">
    <property type="component" value="Unassembled WGS sequence"/>
</dbReference>
<gene>
    <name evidence="2" type="ORF">BaRGS_00025780</name>
</gene>
<organism evidence="2 3">
    <name type="scientific">Batillaria attramentaria</name>
    <dbReference type="NCBI Taxonomy" id="370345"/>
    <lineage>
        <taxon>Eukaryota</taxon>
        <taxon>Metazoa</taxon>
        <taxon>Spiralia</taxon>
        <taxon>Lophotrochozoa</taxon>
        <taxon>Mollusca</taxon>
        <taxon>Gastropoda</taxon>
        <taxon>Caenogastropoda</taxon>
        <taxon>Sorbeoconcha</taxon>
        <taxon>Cerithioidea</taxon>
        <taxon>Batillariidae</taxon>
        <taxon>Batillaria</taxon>
    </lineage>
</organism>
<evidence type="ECO:0000256" key="1">
    <source>
        <dbReference type="SAM" id="MobiDB-lite"/>
    </source>
</evidence>
<evidence type="ECO:0000313" key="2">
    <source>
        <dbReference type="EMBL" id="KAK7483003.1"/>
    </source>
</evidence>
<sequence>MRCSKPDCLTILLRHGEDNCPARTLERSQDLYVYLTVKASHTVTHSTGNSRRLLPVNEQKWTTGEFKCVLSQTNIVSDQLMSTSKSKKYSQAAGVRLRTSTTTAREGGGVPLTENHRLPQI</sequence>
<proteinExistence type="predicted"/>
<name>A0ABD0K798_9CAEN</name>
<protein>
    <submittedName>
        <fullName evidence="2">Uncharacterized protein</fullName>
    </submittedName>
</protein>
<accession>A0ABD0K798</accession>
<dbReference type="AlphaFoldDB" id="A0ABD0K798"/>
<comment type="caution">
    <text evidence="2">The sequence shown here is derived from an EMBL/GenBank/DDBJ whole genome shotgun (WGS) entry which is preliminary data.</text>
</comment>
<reference evidence="2 3" key="1">
    <citation type="journal article" date="2023" name="Sci. Data">
        <title>Genome assembly of the Korean intertidal mud-creeper Batillaria attramentaria.</title>
        <authorList>
            <person name="Patra A.K."/>
            <person name="Ho P.T."/>
            <person name="Jun S."/>
            <person name="Lee S.J."/>
            <person name="Kim Y."/>
            <person name="Won Y.J."/>
        </authorList>
    </citation>
    <scope>NUCLEOTIDE SEQUENCE [LARGE SCALE GENOMIC DNA]</scope>
    <source>
        <strain evidence="2">Wonlab-2016</strain>
    </source>
</reference>
<dbReference type="EMBL" id="JACVVK020000235">
    <property type="protein sequence ID" value="KAK7483003.1"/>
    <property type="molecule type" value="Genomic_DNA"/>
</dbReference>
<feature type="region of interest" description="Disordered" evidence="1">
    <location>
        <begin position="87"/>
        <end position="121"/>
    </location>
</feature>
<evidence type="ECO:0000313" key="3">
    <source>
        <dbReference type="Proteomes" id="UP001519460"/>
    </source>
</evidence>